<evidence type="ECO:0000256" key="4">
    <source>
        <dbReference type="ARBA" id="ARBA00023125"/>
    </source>
</evidence>
<dbReference type="InterPro" id="IPR001138">
    <property type="entry name" value="Zn2Cys6_DnaBD"/>
</dbReference>
<evidence type="ECO:0000256" key="1">
    <source>
        <dbReference type="ARBA" id="ARBA00004123"/>
    </source>
</evidence>
<dbReference type="InterPro" id="IPR007219">
    <property type="entry name" value="XnlR_reg_dom"/>
</dbReference>
<organism evidence="8 9">
    <name type="scientific">Aspergillus avenaceus</name>
    <dbReference type="NCBI Taxonomy" id="36643"/>
    <lineage>
        <taxon>Eukaryota</taxon>
        <taxon>Fungi</taxon>
        <taxon>Dikarya</taxon>
        <taxon>Ascomycota</taxon>
        <taxon>Pezizomycotina</taxon>
        <taxon>Eurotiomycetes</taxon>
        <taxon>Eurotiomycetidae</taxon>
        <taxon>Eurotiales</taxon>
        <taxon>Aspergillaceae</taxon>
        <taxon>Aspergillus</taxon>
        <taxon>Aspergillus subgen. Circumdati</taxon>
    </lineage>
</organism>
<dbReference type="Proteomes" id="UP000325780">
    <property type="component" value="Unassembled WGS sequence"/>
</dbReference>
<feature type="domain" description="Zn(2)-C6 fungal-type" evidence="7">
    <location>
        <begin position="6"/>
        <end position="39"/>
    </location>
</feature>
<keyword evidence="9" id="KW-1185">Reference proteome</keyword>
<dbReference type="PROSITE" id="PS50048">
    <property type="entry name" value="ZN2_CY6_FUNGAL_2"/>
    <property type="match status" value="1"/>
</dbReference>
<accession>A0A5N6TW94</accession>
<keyword evidence="3" id="KW-0805">Transcription regulation</keyword>
<dbReference type="PROSITE" id="PS00463">
    <property type="entry name" value="ZN2_CY6_FUNGAL_1"/>
    <property type="match status" value="1"/>
</dbReference>
<dbReference type="SUPFAM" id="SSF57701">
    <property type="entry name" value="Zn2/Cys6 DNA-binding domain"/>
    <property type="match status" value="1"/>
</dbReference>
<dbReference type="GO" id="GO:0006351">
    <property type="term" value="P:DNA-templated transcription"/>
    <property type="evidence" value="ECO:0007669"/>
    <property type="project" value="InterPro"/>
</dbReference>
<evidence type="ECO:0000256" key="5">
    <source>
        <dbReference type="ARBA" id="ARBA00023163"/>
    </source>
</evidence>
<name>A0A5N6TW94_ASPAV</name>
<keyword evidence="4" id="KW-0238">DNA-binding</keyword>
<dbReference type="InterPro" id="IPR036864">
    <property type="entry name" value="Zn2-C6_fun-type_DNA-bd_sf"/>
</dbReference>
<reference evidence="8 9" key="1">
    <citation type="submission" date="2019-04" db="EMBL/GenBank/DDBJ databases">
        <title>Friends and foes A comparative genomics study of 23 Aspergillus species from section Flavi.</title>
        <authorList>
            <consortium name="DOE Joint Genome Institute"/>
            <person name="Kjaerbolling I."/>
            <person name="Vesth T."/>
            <person name="Frisvad J.C."/>
            <person name="Nybo J.L."/>
            <person name="Theobald S."/>
            <person name="Kildgaard S."/>
            <person name="Isbrandt T."/>
            <person name="Kuo A."/>
            <person name="Sato A."/>
            <person name="Lyhne E.K."/>
            <person name="Kogle M.E."/>
            <person name="Wiebenga A."/>
            <person name="Kun R.S."/>
            <person name="Lubbers R.J."/>
            <person name="Makela M.R."/>
            <person name="Barry K."/>
            <person name="Chovatia M."/>
            <person name="Clum A."/>
            <person name="Daum C."/>
            <person name="Haridas S."/>
            <person name="He G."/>
            <person name="LaButti K."/>
            <person name="Lipzen A."/>
            <person name="Mondo S."/>
            <person name="Riley R."/>
            <person name="Salamov A."/>
            <person name="Simmons B.A."/>
            <person name="Magnuson J.K."/>
            <person name="Henrissat B."/>
            <person name="Mortensen U.H."/>
            <person name="Larsen T.O."/>
            <person name="Devries R.P."/>
            <person name="Grigoriev I.V."/>
            <person name="Machida M."/>
            <person name="Baker S.E."/>
            <person name="Andersen M.R."/>
        </authorList>
    </citation>
    <scope>NUCLEOTIDE SEQUENCE [LARGE SCALE GENOMIC DNA]</scope>
    <source>
        <strain evidence="8 9">IBT 18842</strain>
    </source>
</reference>
<dbReference type="InterPro" id="IPR050815">
    <property type="entry name" value="TF_fung"/>
</dbReference>
<protein>
    <recommendedName>
        <fullName evidence="7">Zn(2)-C6 fungal-type domain-containing protein</fullName>
    </recommendedName>
</protein>
<evidence type="ECO:0000256" key="6">
    <source>
        <dbReference type="ARBA" id="ARBA00023242"/>
    </source>
</evidence>
<dbReference type="PANTHER" id="PTHR47338:SF16">
    <property type="entry name" value="TRANSCRIPTION FACTOR, PUTATIVE (AFU_ORTHOLOGUE AFUA_2G09360)-RELATED"/>
    <property type="match status" value="1"/>
</dbReference>
<evidence type="ECO:0000259" key="7">
    <source>
        <dbReference type="PROSITE" id="PS50048"/>
    </source>
</evidence>
<keyword evidence="6" id="KW-0539">Nucleus</keyword>
<keyword evidence="2" id="KW-0479">Metal-binding</keyword>
<dbReference type="OrthoDB" id="1924787at2759"/>
<dbReference type="Pfam" id="PF04082">
    <property type="entry name" value="Fungal_trans"/>
    <property type="match status" value="1"/>
</dbReference>
<sequence>MKVAKSCSQCRIAKRRCSAGPLSEPRCQQCLTRDQCCSWITDRSTRRPKPLLPDLSCGDASLSRRQVVSIDDNTRDELVELYLKLIHDKPHTLFHPTVLKIRVQNGSLAKATLYCILALAARFSISQDIREQTDDFFHLAKDHVKLSIDNVCLDILHAAILIGNLCGADGDASGESLFFGIAFRMAQILRLPKPTQGDDTITVETKLRTWWSLYMIDQWSSAGLNIPRQIPDGSQHRHPISELKFQELLPGEVVDDCLLVKPALWGYMVTLARIFGHIQHLHQRLADGTSDDSSTELATYQLESELECFLRDLPTEVRFNIDNLRTHAALGLGPAFVALHLGYHHYSTLLYFPYLGTQLSRVTDHEAFAVRCRHHAAAFSELLKSSNEMEGCEVLYFIVAHMAVTSSSVLLHTLLFGQEDELPDTRRRLYYNFQVLLKLKSFWPGVDLMMERLFTFQKVCMLSMDRIYTVDKWIVKFLLQHALPIDKDIGPPATSQLAERGKYASDALSMLRSN</sequence>
<dbReference type="GO" id="GO:0000981">
    <property type="term" value="F:DNA-binding transcription factor activity, RNA polymerase II-specific"/>
    <property type="evidence" value="ECO:0007669"/>
    <property type="project" value="InterPro"/>
</dbReference>
<dbReference type="GO" id="GO:0008270">
    <property type="term" value="F:zinc ion binding"/>
    <property type="evidence" value="ECO:0007669"/>
    <property type="project" value="InterPro"/>
</dbReference>
<dbReference type="CDD" id="cd00067">
    <property type="entry name" value="GAL4"/>
    <property type="match status" value="1"/>
</dbReference>
<evidence type="ECO:0000256" key="3">
    <source>
        <dbReference type="ARBA" id="ARBA00023015"/>
    </source>
</evidence>
<gene>
    <name evidence="8" type="ORF">BDV25DRAFT_172224</name>
</gene>
<evidence type="ECO:0000313" key="8">
    <source>
        <dbReference type="EMBL" id="KAE8150341.1"/>
    </source>
</evidence>
<dbReference type="CDD" id="cd12148">
    <property type="entry name" value="fungal_TF_MHR"/>
    <property type="match status" value="1"/>
</dbReference>
<dbReference type="SMART" id="SM00066">
    <property type="entry name" value="GAL4"/>
    <property type="match status" value="1"/>
</dbReference>
<dbReference type="GO" id="GO:0009893">
    <property type="term" value="P:positive regulation of metabolic process"/>
    <property type="evidence" value="ECO:0007669"/>
    <property type="project" value="UniProtKB-ARBA"/>
</dbReference>
<dbReference type="GO" id="GO:0003677">
    <property type="term" value="F:DNA binding"/>
    <property type="evidence" value="ECO:0007669"/>
    <property type="project" value="UniProtKB-KW"/>
</dbReference>
<keyword evidence="5" id="KW-0804">Transcription</keyword>
<dbReference type="GO" id="GO:0005634">
    <property type="term" value="C:nucleus"/>
    <property type="evidence" value="ECO:0007669"/>
    <property type="project" value="UniProtKB-SubCell"/>
</dbReference>
<comment type="subcellular location">
    <subcellularLocation>
        <location evidence="1">Nucleus</location>
    </subcellularLocation>
</comment>
<proteinExistence type="predicted"/>
<dbReference type="SMART" id="SM00906">
    <property type="entry name" value="Fungal_trans"/>
    <property type="match status" value="1"/>
</dbReference>
<evidence type="ECO:0000256" key="2">
    <source>
        <dbReference type="ARBA" id="ARBA00022723"/>
    </source>
</evidence>
<dbReference type="PANTHER" id="PTHR47338">
    <property type="entry name" value="ZN(II)2CYS6 TRANSCRIPTION FACTOR (EUROFUNG)-RELATED"/>
    <property type="match status" value="1"/>
</dbReference>
<dbReference type="EMBL" id="ML742096">
    <property type="protein sequence ID" value="KAE8150341.1"/>
    <property type="molecule type" value="Genomic_DNA"/>
</dbReference>
<evidence type="ECO:0000313" key="9">
    <source>
        <dbReference type="Proteomes" id="UP000325780"/>
    </source>
</evidence>
<dbReference type="AlphaFoldDB" id="A0A5N6TW94"/>